<keyword evidence="2" id="KW-1185">Reference proteome</keyword>
<sequence>MVEEWSTTLLGSMTNTLYTDPTTTYPCSKNNYSDTVLKGSTHGNFRLSDFYIFRNFGRGRTIHVQK</sequence>
<evidence type="ECO:0000313" key="2">
    <source>
        <dbReference type="Proteomes" id="UP000024635"/>
    </source>
</evidence>
<gene>
    <name evidence="1" type="primary">Acey_s0045.g1186</name>
    <name evidence="1" type="ORF">Y032_0045g1186</name>
</gene>
<organism evidence="1 2">
    <name type="scientific">Ancylostoma ceylanicum</name>
    <dbReference type="NCBI Taxonomy" id="53326"/>
    <lineage>
        <taxon>Eukaryota</taxon>
        <taxon>Metazoa</taxon>
        <taxon>Ecdysozoa</taxon>
        <taxon>Nematoda</taxon>
        <taxon>Chromadorea</taxon>
        <taxon>Rhabditida</taxon>
        <taxon>Rhabditina</taxon>
        <taxon>Rhabditomorpha</taxon>
        <taxon>Strongyloidea</taxon>
        <taxon>Ancylostomatidae</taxon>
        <taxon>Ancylostomatinae</taxon>
        <taxon>Ancylostoma</taxon>
    </lineage>
</organism>
<accession>A0A016UED6</accession>
<protein>
    <submittedName>
        <fullName evidence="1">Uncharacterized protein</fullName>
    </submittedName>
</protein>
<dbReference type="Proteomes" id="UP000024635">
    <property type="component" value="Unassembled WGS sequence"/>
</dbReference>
<proteinExistence type="predicted"/>
<comment type="caution">
    <text evidence="1">The sequence shown here is derived from an EMBL/GenBank/DDBJ whole genome shotgun (WGS) entry which is preliminary data.</text>
</comment>
<reference evidence="2" key="1">
    <citation type="journal article" date="2015" name="Nat. Genet.">
        <title>The genome and transcriptome of the zoonotic hookworm Ancylostoma ceylanicum identify infection-specific gene families.</title>
        <authorList>
            <person name="Schwarz E.M."/>
            <person name="Hu Y."/>
            <person name="Antoshechkin I."/>
            <person name="Miller M.M."/>
            <person name="Sternberg P.W."/>
            <person name="Aroian R.V."/>
        </authorList>
    </citation>
    <scope>NUCLEOTIDE SEQUENCE</scope>
    <source>
        <strain evidence="2">HY135</strain>
    </source>
</reference>
<dbReference type="AlphaFoldDB" id="A0A016UED6"/>
<name>A0A016UED6_9BILA</name>
<dbReference type="EMBL" id="JARK01001381">
    <property type="protein sequence ID" value="EYC12963.1"/>
    <property type="molecule type" value="Genomic_DNA"/>
</dbReference>
<evidence type="ECO:0000313" key="1">
    <source>
        <dbReference type="EMBL" id="EYC12963.1"/>
    </source>
</evidence>